<feature type="domain" description="Peptidoglycan binding-like" evidence="4">
    <location>
        <begin position="113"/>
        <end position="140"/>
    </location>
</feature>
<feature type="compositionally biased region" description="Polar residues" evidence="2">
    <location>
        <begin position="87"/>
        <end position="99"/>
    </location>
</feature>
<organism evidence="5 6">
    <name type="scientific">Staurois parvus</name>
    <dbReference type="NCBI Taxonomy" id="386267"/>
    <lineage>
        <taxon>Eukaryota</taxon>
        <taxon>Metazoa</taxon>
        <taxon>Chordata</taxon>
        <taxon>Craniata</taxon>
        <taxon>Vertebrata</taxon>
        <taxon>Euteleostomi</taxon>
        <taxon>Amphibia</taxon>
        <taxon>Batrachia</taxon>
        <taxon>Anura</taxon>
        <taxon>Neobatrachia</taxon>
        <taxon>Ranoidea</taxon>
        <taxon>Ranidae</taxon>
        <taxon>Staurois</taxon>
    </lineage>
</organism>
<dbReference type="Pfam" id="PF01471">
    <property type="entry name" value="PG_binding_1"/>
    <property type="match status" value="1"/>
</dbReference>
<evidence type="ECO:0000256" key="3">
    <source>
        <dbReference type="SAM" id="SignalP"/>
    </source>
</evidence>
<sequence length="167" mass="18852">MAVPRTFLILLVTELTLISSERLFHARDRSDIQTRPRDKADSILTREYAQNYLWKYGWIEPVLWDSLPFRGVPAASEENVAPPDISTLLSEGQSPSAQPETHRGPEPTLNPRFVGALQRFQEANGLRVTGELDDATREAMNAPRCGVPDRKVTDVEKLDKVNRLNND</sequence>
<gene>
    <name evidence="5" type="ORF">SPARVUS_LOCUS12653674</name>
</gene>
<evidence type="ECO:0000259" key="4">
    <source>
        <dbReference type="Pfam" id="PF01471"/>
    </source>
</evidence>
<dbReference type="InterPro" id="IPR002477">
    <property type="entry name" value="Peptidoglycan-bd-like"/>
</dbReference>
<evidence type="ECO:0000256" key="1">
    <source>
        <dbReference type="ARBA" id="ARBA00023049"/>
    </source>
</evidence>
<keyword evidence="3" id="KW-0732">Signal</keyword>
<dbReference type="PANTHER" id="PTHR10201:SF323">
    <property type="entry name" value="MATRIX METALLOPROTEINASE-21"/>
    <property type="match status" value="1"/>
</dbReference>
<keyword evidence="1" id="KW-0645">Protease</keyword>
<feature type="chain" id="PRO_5045122927" description="Peptidoglycan binding-like domain-containing protein" evidence="3">
    <location>
        <begin position="21"/>
        <end position="167"/>
    </location>
</feature>
<proteinExistence type="predicted"/>
<comment type="caution">
    <text evidence="5">The sequence shown here is derived from an EMBL/GenBank/DDBJ whole genome shotgun (WGS) entry which is preliminary data.</text>
</comment>
<feature type="region of interest" description="Disordered" evidence="2">
    <location>
        <begin position="76"/>
        <end position="109"/>
    </location>
</feature>
<evidence type="ECO:0000313" key="5">
    <source>
        <dbReference type="EMBL" id="CAI9599686.1"/>
    </source>
</evidence>
<name>A0ABN9FW44_9NEOB</name>
<accession>A0ABN9FW44</accession>
<keyword evidence="6" id="KW-1185">Reference proteome</keyword>
<dbReference type="EMBL" id="CATNWA010017335">
    <property type="protein sequence ID" value="CAI9599686.1"/>
    <property type="molecule type" value="Genomic_DNA"/>
</dbReference>
<dbReference type="InterPro" id="IPR036366">
    <property type="entry name" value="PGBDSf"/>
</dbReference>
<dbReference type="SUPFAM" id="SSF47090">
    <property type="entry name" value="PGBD-like"/>
    <property type="match status" value="1"/>
</dbReference>
<keyword evidence="1" id="KW-0482">Metalloprotease</keyword>
<feature type="signal peptide" evidence="3">
    <location>
        <begin position="1"/>
        <end position="20"/>
    </location>
</feature>
<dbReference type="Gene3D" id="1.10.101.10">
    <property type="entry name" value="PGBD-like superfamily/PGBD"/>
    <property type="match status" value="1"/>
</dbReference>
<reference evidence="5" key="1">
    <citation type="submission" date="2023-05" db="EMBL/GenBank/DDBJ databases">
        <authorList>
            <person name="Stuckert A."/>
        </authorList>
    </citation>
    <scope>NUCLEOTIDE SEQUENCE</scope>
</reference>
<keyword evidence="1" id="KW-0378">Hydrolase</keyword>
<dbReference type="Proteomes" id="UP001162483">
    <property type="component" value="Unassembled WGS sequence"/>
</dbReference>
<dbReference type="InterPro" id="IPR036365">
    <property type="entry name" value="PGBD-like_sf"/>
</dbReference>
<feature type="non-terminal residue" evidence="5">
    <location>
        <position position="167"/>
    </location>
</feature>
<dbReference type="PANTHER" id="PTHR10201">
    <property type="entry name" value="MATRIX METALLOPROTEINASE"/>
    <property type="match status" value="1"/>
</dbReference>
<evidence type="ECO:0000313" key="6">
    <source>
        <dbReference type="Proteomes" id="UP001162483"/>
    </source>
</evidence>
<protein>
    <recommendedName>
        <fullName evidence="4">Peptidoglycan binding-like domain-containing protein</fullName>
    </recommendedName>
</protein>
<evidence type="ECO:0000256" key="2">
    <source>
        <dbReference type="SAM" id="MobiDB-lite"/>
    </source>
</evidence>